<evidence type="ECO:0000313" key="3">
    <source>
        <dbReference type="Proteomes" id="UP000503399"/>
    </source>
</evidence>
<dbReference type="Gene3D" id="1.10.10.10">
    <property type="entry name" value="Winged helix-like DNA-binding domain superfamily/Winged helix DNA-binding domain"/>
    <property type="match status" value="1"/>
</dbReference>
<feature type="domain" description="Transcription regulator PadR N-terminal" evidence="1">
    <location>
        <begin position="15"/>
        <end position="87"/>
    </location>
</feature>
<keyword evidence="3" id="KW-1185">Reference proteome</keyword>
<dbReference type="AlphaFoldDB" id="A0A6F8ZDG5"/>
<name>A0A6F8ZDG5_9FIRM</name>
<dbReference type="PANTHER" id="PTHR33169:SF14">
    <property type="entry name" value="TRANSCRIPTIONAL REGULATOR RV3488"/>
    <property type="match status" value="1"/>
</dbReference>
<dbReference type="Proteomes" id="UP000503399">
    <property type="component" value="Chromosome"/>
</dbReference>
<organism evidence="2 3">
    <name type="scientific">Candidatus Hydrogenisulfobacillus filiaventi</name>
    <dbReference type="NCBI Taxonomy" id="2707344"/>
    <lineage>
        <taxon>Bacteria</taxon>
        <taxon>Bacillati</taxon>
        <taxon>Bacillota</taxon>
        <taxon>Clostridia</taxon>
        <taxon>Eubacteriales</taxon>
        <taxon>Clostridiales Family XVII. Incertae Sedis</taxon>
        <taxon>Candidatus Hydrogenisulfobacillus</taxon>
    </lineage>
</organism>
<sequence length="123" mass="13335">MGMPAHGRHLPAFVLLMVVLHGPLHGRAVATLLRRSLPGGSTADDPAVYRCLRDLETAGLVTSEWVPGPGGPARHVYRATDRAPARLAEWAEEIARSRRNLDYFLDSWAAWNRTGSAAPGRSG</sequence>
<dbReference type="InterPro" id="IPR052509">
    <property type="entry name" value="Metal_resp_DNA-bind_regulator"/>
</dbReference>
<protein>
    <submittedName>
        <fullName evidence="2">PadR domain-containing protein</fullName>
    </submittedName>
</protein>
<dbReference type="KEGG" id="hfv:R50_0143"/>
<evidence type="ECO:0000259" key="1">
    <source>
        <dbReference type="Pfam" id="PF03551"/>
    </source>
</evidence>
<dbReference type="SUPFAM" id="SSF46785">
    <property type="entry name" value="Winged helix' DNA-binding domain"/>
    <property type="match status" value="1"/>
</dbReference>
<gene>
    <name evidence="2" type="ORF">R50_0143</name>
</gene>
<dbReference type="InterPro" id="IPR036390">
    <property type="entry name" value="WH_DNA-bd_sf"/>
</dbReference>
<accession>A0A6F8ZDG5</accession>
<reference evidence="2 3" key="1">
    <citation type="submission" date="2020-02" db="EMBL/GenBank/DDBJ databases">
        <authorList>
            <person name="Hogendoorn C."/>
        </authorList>
    </citation>
    <scope>NUCLEOTIDE SEQUENCE [LARGE SCALE GENOMIC DNA]</scope>
    <source>
        <strain evidence="2">R501</strain>
    </source>
</reference>
<dbReference type="EMBL" id="LR778114">
    <property type="protein sequence ID" value="CAB1127649.1"/>
    <property type="molecule type" value="Genomic_DNA"/>
</dbReference>
<proteinExistence type="predicted"/>
<dbReference type="InterPro" id="IPR036388">
    <property type="entry name" value="WH-like_DNA-bd_sf"/>
</dbReference>
<dbReference type="Pfam" id="PF03551">
    <property type="entry name" value="PadR"/>
    <property type="match status" value="1"/>
</dbReference>
<evidence type="ECO:0000313" key="2">
    <source>
        <dbReference type="EMBL" id="CAB1127649.1"/>
    </source>
</evidence>
<dbReference type="InterPro" id="IPR005149">
    <property type="entry name" value="Tscrpt_reg_PadR_N"/>
</dbReference>
<dbReference type="PANTHER" id="PTHR33169">
    <property type="entry name" value="PADR-FAMILY TRANSCRIPTIONAL REGULATOR"/>
    <property type="match status" value="1"/>
</dbReference>